<dbReference type="AlphaFoldDB" id="A0A7W7EVK9"/>
<organism evidence="1 2">
    <name type="scientific">Novosphingobium taihuense</name>
    <dbReference type="NCBI Taxonomy" id="260085"/>
    <lineage>
        <taxon>Bacteria</taxon>
        <taxon>Pseudomonadati</taxon>
        <taxon>Pseudomonadota</taxon>
        <taxon>Alphaproteobacteria</taxon>
        <taxon>Sphingomonadales</taxon>
        <taxon>Sphingomonadaceae</taxon>
        <taxon>Novosphingobium</taxon>
    </lineage>
</organism>
<dbReference type="OrthoDB" id="8686772at2"/>
<dbReference type="Proteomes" id="UP000538566">
    <property type="component" value="Unassembled WGS sequence"/>
</dbReference>
<dbReference type="RefSeq" id="WP_144907201.1">
    <property type="nucleotide sequence ID" value="NZ_JACHOA010000009.1"/>
</dbReference>
<name>A0A7W7EVK9_9SPHN</name>
<reference evidence="1 2" key="1">
    <citation type="submission" date="2020-08" db="EMBL/GenBank/DDBJ databases">
        <title>Genomic Encyclopedia of Type Strains, Phase IV (KMG-IV): sequencing the most valuable type-strain genomes for metagenomic binning, comparative biology and taxonomic classification.</title>
        <authorList>
            <person name="Goeker M."/>
        </authorList>
    </citation>
    <scope>NUCLEOTIDE SEQUENCE [LARGE SCALE GENOMIC DNA]</scope>
    <source>
        <strain evidence="1 2">DSM 17507</strain>
    </source>
</reference>
<evidence type="ECO:0008006" key="3">
    <source>
        <dbReference type="Google" id="ProtNLM"/>
    </source>
</evidence>
<comment type="caution">
    <text evidence="1">The sequence shown here is derived from an EMBL/GenBank/DDBJ whole genome shotgun (WGS) entry which is preliminary data.</text>
</comment>
<proteinExistence type="predicted"/>
<gene>
    <name evidence="1" type="ORF">GGR37_003868</name>
</gene>
<sequence length="162" mass="18178">MKSYDAPCPPGGERPLTPGECALVAEVFGPAVDCEPVRIRRRRWFPFQPTGTVMAPMGHIHFAPASPLYCDDFATAPLGAQALFVHEMAHVWQTQTRGKWWLPLMRHPFCRYSYTYDPARPFNRYGIEQQAELVRHLFMAKRGAPSPAAPSLPALEALVPFA</sequence>
<protein>
    <recommendedName>
        <fullName evidence="3">Vgr related protein</fullName>
    </recommendedName>
</protein>
<evidence type="ECO:0000313" key="1">
    <source>
        <dbReference type="EMBL" id="MBB4615572.1"/>
    </source>
</evidence>
<accession>A0A7W7EVK9</accession>
<keyword evidence="2" id="KW-1185">Reference proteome</keyword>
<evidence type="ECO:0000313" key="2">
    <source>
        <dbReference type="Proteomes" id="UP000538566"/>
    </source>
</evidence>
<dbReference type="EMBL" id="JACHOA010000009">
    <property type="protein sequence ID" value="MBB4615572.1"/>
    <property type="molecule type" value="Genomic_DNA"/>
</dbReference>